<protein>
    <submittedName>
        <fullName evidence="3">L,D-transpeptidase catalytic domain</fullName>
    </submittedName>
</protein>
<dbReference type="PANTHER" id="PTHR38589">
    <property type="entry name" value="BLR0621 PROTEIN"/>
    <property type="match status" value="1"/>
</dbReference>
<accession>A0A1I6LMY3</accession>
<dbReference type="InterPro" id="IPR005490">
    <property type="entry name" value="LD_TPept_cat_dom"/>
</dbReference>
<name>A0A1I6LMY3_9SPHN</name>
<organism evidence="3 4">
    <name type="scientific">Sphingomonas jatrophae</name>
    <dbReference type="NCBI Taxonomy" id="1166337"/>
    <lineage>
        <taxon>Bacteria</taxon>
        <taxon>Pseudomonadati</taxon>
        <taxon>Pseudomonadota</taxon>
        <taxon>Alphaproteobacteria</taxon>
        <taxon>Sphingomonadales</taxon>
        <taxon>Sphingomonadaceae</taxon>
        <taxon>Sphingomonas</taxon>
    </lineage>
</organism>
<feature type="domain" description="L,D-TPase catalytic" evidence="2">
    <location>
        <begin position="1"/>
        <end position="165"/>
    </location>
</feature>
<dbReference type="CDD" id="cd16913">
    <property type="entry name" value="YkuD_like"/>
    <property type="match status" value="1"/>
</dbReference>
<dbReference type="GO" id="GO:0009252">
    <property type="term" value="P:peptidoglycan biosynthetic process"/>
    <property type="evidence" value="ECO:0007669"/>
    <property type="project" value="UniProtKB-KW"/>
</dbReference>
<evidence type="ECO:0000256" key="1">
    <source>
        <dbReference type="PROSITE-ProRule" id="PRU01373"/>
    </source>
</evidence>
<keyword evidence="1" id="KW-0133">Cell shape</keyword>
<keyword evidence="1" id="KW-0573">Peptidoglycan synthesis</keyword>
<dbReference type="GO" id="GO:0008360">
    <property type="term" value="P:regulation of cell shape"/>
    <property type="evidence" value="ECO:0007669"/>
    <property type="project" value="UniProtKB-UniRule"/>
</dbReference>
<keyword evidence="4" id="KW-1185">Reference proteome</keyword>
<dbReference type="GO" id="GO:0071555">
    <property type="term" value="P:cell wall organization"/>
    <property type="evidence" value="ECO:0007669"/>
    <property type="project" value="UniProtKB-UniRule"/>
</dbReference>
<dbReference type="PANTHER" id="PTHR38589:SF1">
    <property type="entry name" value="BLR0621 PROTEIN"/>
    <property type="match status" value="1"/>
</dbReference>
<dbReference type="EMBL" id="FOZG01000002">
    <property type="protein sequence ID" value="SFS04801.1"/>
    <property type="molecule type" value="Genomic_DNA"/>
</dbReference>
<reference evidence="3 4" key="1">
    <citation type="submission" date="2016-10" db="EMBL/GenBank/DDBJ databases">
        <authorList>
            <person name="de Groot N.N."/>
        </authorList>
    </citation>
    <scope>NUCLEOTIDE SEQUENCE [LARGE SCALE GENOMIC DNA]</scope>
    <source>
        <strain evidence="3 4">S5-249</strain>
    </source>
</reference>
<dbReference type="STRING" id="1166337.SAMN05192580_2996"/>
<keyword evidence="1" id="KW-0961">Cell wall biogenesis/degradation</keyword>
<gene>
    <name evidence="3" type="ORF">SAMN05192580_2996</name>
</gene>
<sequence length="165" mass="17605">MILRAAAGRLTGPGVDLPCAIGRSGTVAAEAKREGDGSSPMGRWPIRAVLLRPDRVTVPAGMTLPWRWIGRADGWSDDPADPAYNRPVRHPHGHSAERLWREDGLYDVIVVLGHNDAPPVPGAGSAIFLHCWRDGATTEGCVAVERDALLALLPRLSPGDAVEIA</sequence>
<dbReference type="AlphaFoldDB" id="A0A1I6LMY3"/>
<evidence type="ECO:0000313" key="3">
    <source>
        <dbReference type="EMBL" id="SFS04801.1"/>
    </source>
</evidence>
<dbReference type="Pfam" id="PF03734">
    <property type="entry name" value="YkuD"/>
    <property type="match status" value="1"/>
</dbReference>
<evidence type="ECO:0000259" key="2">
    <source>
        <dbReference type="PROSITE" id="PS52029"/>
    </source>
</evidence>
<comment type="pathway">
    <text evidence="1">Cell wall biogenesis; peptidoglycan biosynthesis.</text>
</comment>
<feature type="active site" description="Nucleophile" evidence="1">
    <location>
        <position position="141"/>
    </location>
</feature>
<dbReference type="GO" id="GO:0016740">
    <property type="term" value="F:transferase activity"/>
    <property type="evidence" value="ECO:0007669"/>
    <property type="project" value="InterPro"/>
</dbReference>
<evidence type="ECO:0000313" key="4">
    <source>
        <dbReference type="Proteomes" id="UP000198824"/>
    </source>
</evidence>
<dbReference type="Proteomes" id="UP000198824">
    <property type="component" value="Unassembled WGS sequence"/>
</dbReference>
<proteinExistence type="predicted"/>
<feature type="active site" description="Proton donor/acceptor" evidence="1">
    <location>
        <position position="130"/>
    </location>
</feature>
<dbReference type="PROSITE" id="PS52029">
    <property type="entry name" value="LD_TPASE"/>
    <property type="match status" value="1"/>
</dbReference>
<dbReference type="OrthoDB" id="9804204at2"/>